<dbReference type="Pfam" id="PF05016">
    <property type="entry name" value="ParE_toxin"/>
    <property type="match status" value="1"/>
</dbReference>
<dbReference type="Proteomes" id="UP001596174">
    <property type="component" value="Unassembled WGS sequence"/>
</dbReference>
<organism evidence="2 3">
    <name type="scientific">Streptacidiphilus monticola</name>
    <dbReference type="NCBI Taxonomy" id="2161674"/>
    <lineage>
        <taxon>Bacteria</taxon>
        <taxon>Bacillati</taxon>
        <taxon>Actinomycetota</taxon>
        <taxon>Actinomycetes</taxon>
        <taxon>Kitasatosporales</taxon>
        <taxon>Streptomycetaceae</taxon>
        <taxon>Streptacidiphilus</taxon>
    </lineage>
</organism>
<dbReference type="EMBL" id="JBHSQJ010000179">
    <property type="protein sequence ID" value="MFC5911618.1"/>
    <property type="molecule type" value="Genomic_DNA"/>
</dbReference>
<name>A0ABW1GC63_9ACTN</name>
<proteinExistence type="predicted"/>
<protein>
    <submittedName>
        <fullName evidence="2">Type II toxin-antitoxin system RelE/ParE family toxin</fullName>
    </submittedName>
</protein>
<accession>A0ABW1GC63</accession>
<dbReference type="RefSeq" id="WP_380590898.1">
    <property type="nucleotide sequence ID" value="NZ_JBHSQJ010000179.1"/>
</dbReference>
<dbReference type="InterPro" id="IPR007712">
    <property type="entry name" value="RelE/ParE_toxin"/>
</dbReference>
<sequence>MSRSRRRRTQVRFTEGARKQVDAFTDATEVRRLDRALAALANNPDLGRPTRFPLIRDYRDETEGVRVIYSVTLLRTAIVVAYVEA</sequence>
<evidence type="ECO:0000313" key="3">
    <source>
        <dbReference type="Proteomes" id="UP001596174"/>
    </source>
</evidence>
<evidence type="ECO:0000313" key="2">
    <source>
        <dbReference type="EMBL" id="MFC5911618.1"/>
    </source>
</evidence>
<gene>
    <name evidence="2" type="ORF">ACFP3V_30980</name>
</gene>
<keyword evidence="3" id="KW-1185">Reference proteome</keyword>
<dbReference type="InterPro" id="IPR035093">
    <property type="entry name" value="RelE/ParE_toxin_dom_sf"/>
</dbReference>
<keyword evidence="1" id="KW-1277">Toxin-antitoxin system</keyword>
<reference evidence="3" key="1">
    <citation type="journal article" date="2019" name="Int. J. Syst. Evol. Microbiol.">
        <title>The Global Catalogue of Microorganisms (GCM) 10K type strain sequencing project: providing services to taxonomists for standard genome sequencing and annotation.</title>
        <authorList>
            <consortium name="The Broad Institute Genomics Platform"/>
            <consortium name="The Broad Institute Genome Sequencing Center for Infectious Disease"/>
            <person name="Wu L."/>
            <person name="Ma J."/>
        </authorList>
    </citation>
    <scope>NUCLEOTIDE SEQUENCE [LARGE SCALE GENOMIC DNA]</scope>
    <source>
        <strain evidence="3">JCM 4816</strain>
    </source>
</reference>
<evidence type="ECO:0000256" key="1">
    <source>
        <dbReference type="ARBA" id="ARBA00022649"/>
    </source>
</evidence>
<dbReference type="Gene3D" id="3.30.2310.20">
    <property type="entry name" value="RelE-like"/>
    <property type="match status" value="1"/>
</dbReference>
<comment type="caution">
    <text evidence="2">The sequence shown here is derived from an EMBL/GenBank/DDBJ whole genome shotgun (WGS) entry which is preliminary data.</text>
</comment>